<feature type="transmembrane region" description="Helical" evidence="1">
    <location>
        <begin position="93"/>
        <end position="110"/>
    </location>
</feature>
<dbReference type="EMBL" id="AZFJ01000005">
    <property type="protein sequence ID" value="KRL88234.1"/>
    <property type="molecule type" value="Genomic_DNA"/>
</dbReference>
<dbReference type="Proteomes" id="UP000051922">
    <property type="component" value="Unassembled WGS sequence"/>
</dbReference>
<keyword evidence="4" id="KW-1185">Reference proteome</keyword>
<proteinExistence type="predicted"/>
<comment type="caution">
    <text evidence="3">The sequence shown here is derived from an EMBL/GenBank/DDBJ whole genome shotgun (WGS) entry which is preliminary data.</text>
</comment>
<gene>
    <name evidence="3" type="ORF">FC50_GL000016</name>
</gene>
<feature type="transmembrane region" description="Helical" evidence="1">
    <location>
        <begin position="65"/>
        <end position="86"/>
    </location>
</feature>
<evidence type="ECO:0000259" key="2">
    <source>
        <dbReference type="Pfam" id="PF09335"/>
    </source>
</evidence>
<dbReference type="OrthoDB" id="2360723at2"/>
<organism evidence="3 4">
    <name type="scientific">Lacticaseibacillus pantheris DSM 15945 = JCM 12539 = NBRC 106106</name>
    <dbReference type="NCBI Taxonomy" id="1423783"/>
    <lineage>
        <taxon>Bacteria</taxon>
        <taxon>Bacillati</taxon>
        <taxon>Bacillota</taxon>
        <taxon>Bacilli</taxon>
        <taxon>Lactobacillales</taxon>
        <taxon>Lactobacillaceae</taxon>
        <taxon>Lacticaseibacillus</taxon>
    </lineage>
</organism>
<keyword evidence="1" id="KW-0812">Transmembrane</keyword>
<keyword evidence="1" id="KW-0472">Membrane</keyword>
<keyword evidence="1" id="KW-1133">Transmembrane helix</keyword>
<evidence type="ECO:0000256" key="1">
    <source>
        <dbReference type="SAM" id="Phobius"/>
    </source>
</evidence>
<feature type="domain" description="VTT" evidence="2">
    <location>
        <begin position="94"/>
        <end position="207"/>
    </location>
</feature>
<reference evidence="3 4" key="1">
    <citation type="journal article" date="2015" name="Genome Announc.">
        <title>Expanding the biotechnology potential of lactobacilli through comparative genomics of 213 strains and associated genera.</title>
        <authorList>
            <person name="Sun Z."/>
            <person name="Harris H.M."/>
            <person name="McCann A."/>
            <person name="Guo C."/>
            <person name="Argimon S."/>
            <person name="Zhang W."/>
            <person name="Yang X."/>
            <person name="Jeffery I.B."/>
            <person name="Cooney J.C."/>
            <person name="Kagawa T.F."/>
            <person name="Liu W."/>
            <person name="Song Y."/>
            <person name="Salvetti E."/>
            <person name="Wrobel A."/>
            <person name="Rasinkangas P."/>
            <person name="Parkhill J."/>
            <person name="Rea M.C."/>
            <person name="O'Sullivan O."/>
            <person name="Ritari J."/>
            <person name="Douillard F.P."/>
            <person name="Paul Ross R."/>
            <person name="Yang R."/>
            <person name="Briner A.E."/>
            <person name="Felis G.E."/>
            <person name="de Vos W.M."/>
            <person name="Barrangou R."/>
            <person name="Klaenhammer T.R."/>
            <person name="Caufield P.W."/>
            <person name="Cui Y."/>
            <person name="Zhang H."/>
            <person name="O'Toole P.W."/>
        </authorList>
    </citation>
    <scope>NUCLEOTIDE SEQUENCE [LARGE SCALE GENOMIC DNA]</scope>
    <source>
        <strain evidence="3 4">DSM 15945</strain>
    </source>
</reference>
<sequence>MDSPSEVLGWRRKGGAGMRWLETDWQSRRARTILLVVAIVLVLILGIRYWDELTDLWRSARHYKVWLLAMRSLGPIDLFIFALLLVIVNNIPGVPIAVLAFFAGVCFGHWRGFLVDAVGMSCGNMLQYYLFGRVQRRRQPPDTWLYRLLTSARWPELGLAVGYAVPMIPTMLVNVAANEVVISRRRYVASCIVGSSAIAFVYAFGGDLVTSGQWPVIVTVLVVAIIAAAFAWAITRVRRRDSSNSR</sequence>
<feature type="transmembrane region" description="Helical" evidence="1">
    <location>
        <begin position="32"/>
        <end position="50"/>
    </location>
</feature>
<name>A0A0R1UAF8_9LACO</name>
<protein>
    <submittedName>
        <fullName evidence="3">Integral membrane protein</fullName>
    </submittedName>
</protein>
<feature type="transmembrane region" description="Helical" evidence="1">
    <location>
        <begin position="157"/>
        <end position="175"/>
    </location>
</feature>
<accession>A0A0R1UAF8</accession>
<dbReference type="STRING" id="1423783.FC50_GL000016"/>
<dbReference type="Pfam" id="PF09335">
    <property type="entry name" value="VTT_dom"/>
    <property type="match status" value="1"/>
</dbReference>
<feature type="transmembrane region" description="Helical" evidence="1">
    <location>
        <begin position="187"/>
        <end position="204"/>
    </location>
</feature>
<feature type="transmembrane region" description="Helical" evidence="1">
    <location>
        <begin position="216"/>
        <end position="235"/>
    </location>
</feature>
<dbReference type="AlphaFoldDB" id="A0A0R1UAF8"/>
<dbReference type="InterPro" id="IPR032816">
    <property type="entry name" value="VTT_dom"/>
</dbReference>
<evidence type="ECO:0000313" key="4">
    <source>
        <dbReference type="Proteomes" id="UP000051922"/>
    </source>
</evidence>
<evidence type="ECO:0000313" key="3">
    <source>
        <dbReference type="EMBL" id="KRL88234.1"/>
    </source>
</evidence>
<dbReference type="PATRIC" id="fig|1423783.4.peg.17"/>